<protein>
    <submittedName>
        <fullName evidence="1">Minor tail protein L</fullName>
    </submittedName>
</protein>
<proteinExistence type="predicted"/>
<dbReference type="Pfam" id="PF05100">
    <property type="entry name" value="Phage_tail_L"/>
    <property type="match status" value="1"/>
</dbReference>
<reference evidence="1" key="1">
    <citation type="journal article" date="2021" name="Proc. Natl. Acad. Sci. U.S.A.">
        <title>A Catalog of Tens of Thousands of Viruses from Human Metagenomes Reveals Hidden Associations with Chronic Diseases.</title>
        <authorList>
            <person name="Tisza M.J."/>
            <person name="Buck C.B."/>
        </authorList>
    </citation>
    <scope>NUCLEOTIDE SEQUENCE</scope>
    <source>
        <strain evidence="1">Ctv1i11</strain>
    </source>
</reference>
<dbReference type="GO" id="GO:0030430">
    <property type="term" value="C:host cell cytoplasm"/>
    <property type="evidence" value="ECO:0007669"/>
    <property type="project" value="InterPro"/>
</dbReference>
<evidence type="ECO:0000313" key="1">
    <source>
        <dbReference type="EMBL" id="DAD85994.1"/>
    </source>
</evidence>
<dbReference type="EMBL" id="BK014992">
    <property type="protein sequence ID" value="DAD85994.1"/>
    <property type="molecule type" value="Genomic_DNA"/>
</dbReference>
<name>A0A8S5MV76_9CAUD</name>
<dbReference type="InterPro" id="IPR006487">
    <property type="entry name" value="Phage_lambda_L"/>
</dbReference>
<organism evidence="1">
    <name type="scientific">Myoviridae sp. ctv1i11</name>
    <dbReference type="NCBI Taxonomy" id="2826709"/>
    <lineage>
        <taxon>Viruses</taxon>
        <taxon>Duplodnaviria</taxon>
        <taxon>Heunggongvirae</taxon>
        <taxon>Uroviricota</taxon>
        <taxon>Caudoviricetes</taxon>
    </lineage>
</organism>
<dbReference type="GO" id="GO:0046718">
    <property type="term" value="P:symbiont entry into host cell"/>
    <property type="evidence" value="ECO:0007669"/>
    <property type="project" value="InterPro"/>
</dbReference>
<dbReference type="GO" id="GO:0051536">
    <property type="term" value="F:iron-sulfur cluster binding"/>
    <property type="evidence" value="ECO:0007669"/>
    <property type="project" value="InterPro"/>
</dbReference>
<sequence>MLTLSTASILEKNKIDATGVWLMLLDIEYKGDIVRLVYNTEDITFQGNKYIAFPFKLADVNHNSTDLPNVKLSVSNVTRTIQRLAEDNQGFTGANVIVRVINTNVPNVCEVEEHFVITGSVANAEWMEFTLGTDFSFTRRFPLVRIMKDFCPFKFKGVQCGYKGTETECNKTLSRCRALGNSVRFGGEPTIPQGGLYASNK</sequence>
<accession>A0A8S5MV76</accession>